<protein>
    <recommendedName>
        <fullName evidence="3">Condensin complex subunit 1 C-terminal domain-containing protein</fullName>
    </recommendedName>
</protein>
<reference evidence="1 2" key="1">
    <citation type="journal article" date="2016" name="Nat. Commun.">
        <title>Thousands of microbial genomes shed light on interconnected biogeochemical processes in an aquifer system.</title>
        <authorList>
            <person name="Anantharaman K."/>
            <person name="Brown C.T."/>
            <person name="Hug L.A."/>
            <person name="Sharon I."/>
            <person name="Castelle C.J."/>
            <person name="Probst A.J."/>
            <person name="Thomas B.C."/>
            <person name="Singh A."/>
            <person name="Wilkins M.J."/>
            <person name="Karaoz U."/>
            <person name="Brodie E.L."/>
            <person name="Williams K.H."/>
            <person name="Hubbard S.S."/>
            <person name="Banfield J.F."/>
        </authorList>
    </citation>
    <scope>NUCLEOTIDE SEQUENCE [LARGE SCALE GENOMIC DNA]</scope>
</reference>
<evidence type="ECO:0000313" key="2">
    <source>
        <dbReference type="Proteomes" id="UP000178735"/>
    </source>
</evidence>
<dbReference type="Pfam" id="PF13646">
    <property type="entry name" value="HEAT_2"/>
    <property type="match status" value="1"/>
</dbReference>
<dbReference type="Gene3D" id="1.25.10.10">
    <property type="entry name" value="Leucine-rich Repeat Variant"/>
    <property type="match status" value="2"/>
</dbReference>
<evidence type="ECO:0008006" key="3">
    <source>
        <dbReference type="Google" id="ProtNLM"/>
    </source>
</evidence>
<gene>
    <name evidence="1" type="ORF">A2008_01700</name>
</gene>
<accession>A0A1F7WT96</accession>
<organism evidence="1 2">
    <name type="scientific">Candidatus Wallbacteria bacterium GWC2_49_35</name>
    <dbReference type="NCBI Taxonomy" id="1817813"/>
    <lineage>
        <taxon>Bacteria</taxon>
        <taxon>Candidatus Walliibacteriota</taxon>
    </lineage>
</organism>
<dbReference type="AlphaFoldDB" id="A0A1F7WT96"/>
<dbReference type="EMBL" id="MGFH01000093">
    <property type="protein sequence ID" value="OGM05867.1"/>
    <property type="molecule type" value="Genomic_DNA"/>
</dbReference>
<dbReference type="InterPro" id="IPR011989">
    <property type="entry name" value="ARM-like"/>
</dbReference>
<proteinExistence type="predicted"/>
<dbReference type="InterPro" id="IPR004155">
    <property type="entry name" value="PBS_lyase_HEAT"/>
</dbReference>
<dbReference type="GO" id="GO:0016491">
    <property type="term" value="F:oxidoreductase activity"/>
    <property type="evidence" value="ECO:0007669"/>
    <property type="project" value="TreeGrafter"/>
</dbReference>
<dbReference type="Pfam" id="PF03130">
    <property type="entry name" value="HEAT_PBS"/>
    <property type="match status" value="1"/>
</dbReference>
<dbReference type="InterPro" id="IPR016024">
    <property type="entry name" value="ARM-type_fold"/>
</dbReference>
<dbReference type="PANTHER" id="PTHR12697:SF5">
    <property type="entry name" value="DEOXYHYPUSINE HYDROXYLASE"/>
    <property type="match status" value="1"/>
</dbReference>
<dbReference type="PANTHER" id="PTHR12697">
    <property type="entry name" value="PBS LYASE HEAT-LIKE PROTEIN"/>
    <property type="match status" value="1"/>
</dbReference>
<dbReference type="SUPFAM" id="SSF48371">
    <property type="entry name" value="ARM repeat"/>
    <property type="match status" value="1"/>
</dbReference>
<dbReference type="STRING" id="1817813.A2008_01700"/>
<name>A0A1F7WT96_9BACT</name>
<dbReference type="Proteomes" id="UP000178735">
    <property type="component" value="Unassembled WGS sequence"/>
</dbReference>
<evidence type="ECO:0000313" key="1">
    <source>
        <dbReference type="EMBL" id="OGM05867.1"/>
    </source>
</evidence>
<dbReference type="SMART" id="SM00567">
    <property type="entry name" value="EZ_HEAT"/>
    <property type="match status" value="5"/>
</dbReference>
<comment type="caution">
    <text evidence="1">The sequence shown here is derived from an EMBL/GenBank/DDBJ whole genome shotgun (WGS) entry which is preliminary data.</text>
</comment>
<sequence>MDIDLEVIIEECIEIIKAKEVDKFDTAVLKIREHGAHAYELLCLALKHADEFESMYLTHAVISIGEDILPHILKILPELGGVSKSYVIAALGEIKSRAVIEPVKMAFDDPDSQVRQAVLQAIDKLNSTGEFDGEFEGILYKALNDGDIYIRGCAAGILGDVGGEVALDDLITMLTDAEPSVRAVAARGIGRHRGEKAVAALKSLLDDPMAFVVSAACLALAETGDETLISEIARMLRHKSELVRLSAIKALGRMRRKQSIELLQPCLADENELVRTVAAQVIKFLTERVGA</sequence>